<dbReference type="GO" id="GO:0009229">
    <property type="term" value="P:thiamine diphosphate biosynthetic process"/>
    <property type="evidence" value="ECO:0007669"/>
    <property type="project" value="InterPro"/>
</dbReference>
<keyword evidence="2" id="KW-0547">Nucleotide-binding</keyword>
<organism evidence="7 8">
    <name type="scientific">Proteiniclasticum sediminis</name>
    <dbReference type="NCBI Taxonomy" id="2804028"/>
    <lineage>
        <taxon>Bacteria</taxon>
        <taxon>Bacillati</taxon>
        <taxon>Bacillota</taxon>
        <taxon>Clostridia</taxon>
        <taxon>Eubacteriales</taxon>
        <taxon>Clostridiaceae</taxon>
        <taxon>Proteiniclasticum</taxon>
    </lineage>
</organism>
<keyword evidence="8" id="KW-1185">Reference proteome</keyword>
<evidence type="ECO:0000256" key="1">
    <source>
        <dbReference type="ARBA" id="ARBA00022679"/>
    </source>
</evidence>
<dbReference type="PANTHER" id="PTHR41299">
    <property type="entry name" value="THIAMINE PYROPHOSPHOKINASE"/>
    <property type="match status" value="1"/>
</dbReference>
<dbReference type="InterPro" id="IPR007371">
    <property type="entry name" value="TPK_catalytic"/>
</dbReference>
<dbReference type="InterPro" id="IPR036759">
    <property type="entry name" value="TPK_catalytic_sf"/>
</dbReference>
<dbReference type="GO" id="GO:0005524">
    <property type="term" value="F:ATP binding"/>
    <property type="evidence" value="ECO:0007669"/>
    <property type="project" value="UniProtKB-KW"/>
</dbReference>
<dbReference type="GO" id="GO:0004788">
    <property type="term" value="F:thiamine diphosphokinase activity"/>
    <property type="evidence" value="ECO:0007669"/>
    <property type="project" value="UniProtKB-UniRule"/>
</dbReference>
<keyword evidence="4" id="KW-0067">ATP-binding</keyword>
<reference evidence="7" key="1">
    <citation type="submission" date="2021-04" db="EMBL/GenBank/DDBJ databases">
        <title>Proteiniclasticum sedimins sp. nov., an obligate anaerobic bacterium isolated from anaerobic sludge.</title>
        <authorList>
            <person name="Liu J."/>
        </authorList>
    </citation>
    <scope>NUCLEOTIDE SEQUENCE</scope>
    <source>
        <strain evidence="7">BAD-10</strain>
    </source>
</reference>
<gene>
    <name evidence="7" type="ORF">KCG48_03735</name>
</gene>
<dbReference type="Proteomes" id="UP000675379">
    <property type="component" value="Unassembled WGS sequence"/>
</dbReference>
<evidence type="ECO:0000256" key="4">
    <source>
        <dbReference type="ARBA" id="ARBA00022840"/>
    </source>
</evidence>
<keyword evidence="3" id="KW-0418">Kinase</keyword>
<keyword evidence="1 7" id="KW-0808">Transferase</keyword>
<evidence type="ECO:0000313" key="7">
    <source>
        <dbReference type="EMBL" id="MBR0575447.1"/>
    </source>
</evidence>
<name>A0A941CNT0_9CLOT</name>
<dbReference type="NCBIfam" id="TIGR01378">
    <property type="entry name" value="thi_PPkinase"/>
    <property type="match status" value="1"/>
</dbReference>
<evidence type="ECO:0000313" key="8">
    <source>
        <dbReference type="Proteomes" id="UP000675379"/>
    </source>
</evidence>
<evidence type="ECO:0000259" key="6">
    <source>
        <dbReference type="SMART" id="SM00983"/>
    </source>
</evidence>
<comment type="caution">
    <text evidence="7">The sequence shown here is derived from an EMBL/GenBank/DDBJ whole genome shotgun (WGS) entry which is preliminary data.</text>
</comment>
<dbReference type="SUPFAM" id="SSF63862">
    <property type="entry name" value="Thiamin pyrophosphokinase, substrate-binding domain"/>
    <property type="match status" value="1"/>
</dbReference>
<dbReference type="CDD" id="cd07995">
    <property type="entry name" value="TPK"/>
    <property type="match status" value="1"/>
</dbReference>
<dbReference type="EMBL" id="JAGSCS010000003">
    <property type="protein sequence ID" value="MBR0575447.1"/>
    <property type="molecule type" value="Genomic_DNA"/>
</dbReference>
<accession>A0A941CNT0</accession>
<dbReference type="InterPro" id="IPR006282">
    <property type="entry name" value="Thi_PPkinase"/>
</dbReference>
<dbReference type="PANTHER" id="PTHR41299:SF1">
    <property type="entry name" value="THIAMINE PYROPHOSPHOKINASE"/>
    <property type="match status" value="1"/>
</dbReference>
<dbReference type="InterPro" id="IPR053149">
    <property type="entry name" value="TPK"/>
</dbReference>
<dbReference type="InterPro" id="IPR036371">
    <property type="entry name" value="TPK_B1-bd_sf"/>
</dbReference>
<dbReference type="Gene3D" id="3.40.50.10240">
    <property type="entry name" value="Thiamin pyrophosphokinase, catalytic domain"/>
    <property type="match status" value="1"/>
</dbReference>
<sequence length="210" mass="23262">MRVLIVSGGEAPSKGLFWGLYRPGDILIGADKGAEFFLQEGVTPDLLLGDFDSISPETLSFFEGKCRILRFAAEKDFTDTEAAYQEALTWHPQEIYLLGCTGTRLDHFLGNLSLLDRAEKAGIRAYLQDDHNKIFILGKSGKICKDFGDYVSFQAYGGPVENFGLRGTQYPLEDYTLRLGDPRTVSNVITGEEMEVSFSAGTLLVLLTRD</sequence>
<dbReference type="Pfam" id="PF04263">
    <property type="entry name" value="TPK_catalytic"/>
    <property type="match status" value="1"/>
</dbReference>
<dbReference type="InterPro" id="IPR007373">
    <property type="entry name" value="Thiamin_PyroPKinase_B1-bd"/>
</dbReference>
<dbReference type="AlphaFoldDB" id="A0A941CNT0"/>
<dbReference type="GO" id="GO:0030975">
    <property type="term" value="F:thiamine binding"/>
    <property type="evidence" value="ECO:0007669"/>
    <property type="project" value="InterPro"/>
</dbReference>
<evidence type="ECO:0000256" key="2">
    <source>
        <dbReference type="ARBA" id="ARBA00022741"/>
    </source>
</evidence>
<dbReference type="GO" id="GO:0016301">
    <property type="term" value="F:kinase activity"/>
    <property type="evidence" value="ECO:0007669"/>
    <property type="project" value="UniProtKB-KW"/>
</dbReference>
<evidence type="ECO:0000256" key="3">
    <source>
        <dbReference type="ARBA" id="ARBA00022777"/>
    </source>
</evidence>
<dbReference type="SUPFAM" id="SSF63999">
    <property type="entry name" value="Thiamin pyrophosphokinase, catalytic domain"/>
    <property type="match status" value="1"/>
</dbReference>
<dbReference type="Pfam" id="PF04265">
    <property type="entry name" value="TPK_B1_binding"/>
    <property type="match status" value="1"/>
</dbReference>
<feature type="domain" description="Thiamin pyrophosphokinase thiamin-binding" evidence="6">
    <location>
        <begin position="141"/>
        <end position="204"/>
    </location>
</feature>
<dbReference type="RefSeq" id="WP_211799970.1">
    <property type="nucleotide sequence ID" value="NZ_JAGSCS010000003.1"/>
</dbReference>
<proteinExistence type="predicted"/>
<dbReference type="SMART" id="SM00983">
    <property type="entry name" value="TPK_B1_binding"/>
    <property type="match status" value="1"/>
</dbReference>
<dbReference type="EC" id="2.7.6.2" evidence="5"/>
<dbReference type="GO" id="GO:0006772">
    <property type="term" value="P:thiamine metabolic process"/>
    <property type="evidence" value="ECO:0007669"/>
    <property type="project" value="UniProtKB-UniRule"/>
</dbReference>
<protein>
    <recommendedName>
        <fullName evidence="5">Thiamine diphosphokinase</fullName>
        <ecNumber evidence="5">2.7.6.2</ecNumber>
    </recommendedName>
</protein>
<evidence type="ECO:0000256" key="5">
    <source>
        <dbReference type="NCBIfam" id="TIGR01378"/>
    </source>
</evidence>